<dbReference type="EMBL" id="UOFW01000181">
    <property type="protein sequence ID" value="VAX06735.1"/>
    <property type="molecule type" value="Genomic_DNA"/>
</dbReference>
<protein>
    <submittedName>
        <fullName evidence="3">2-oxoglutarate/2-oxoacid ferredoxin oxidoreductase, beta subunit</fullName>
        <ecNumber evidence="3">1.2.7.-</ecNumber>
    </submittedName>
</protein>
<gene>
    <name evidence="3" type="ORF">MNBD_ALPHA03-361</name>
</gene>
<dbReference type="PANTHER" id="PTHR48084:SF4">
    <property type="entry name" value="2-OXOGLUTARATE OXIDOREDUCTASE SUBUNIT KORB"/>
    <property type="match status" value="1"/>
</dbReference>
<reference evidence="3" key="1">
    <citation type="submission" date="2018-06" db="EMBL/GenBank/DDBJ databases">
        <authorList>
            <person name="Zhirakovskaya E."/>
        </authorList>
    </citation>
    <scope>NUCLEOTIDE SEQUENCE</scope>
</reference>
<evidence type="ECO:0000313" key="3">
    <source>
        <dbReference type="EMBL" id="VAX06735.1"/>
    </source>
</evidence>
<dbReference type="InterPro" id="IPR029061">
    <property type="entry name" value="THDP-binding"/>
</dbReference>
<dbReference type="GO" id="GO:0016625">
    <property type="term" value="F:oxidoreductase activity, acting on the aldehyde or oxo group of donors, iron-sulfur protein as acceptor"/>
    <property type="evidence" value="ECO:0007669"/>
    <property type="project" value="UniProtKB-ARBA"/>
</dbReference>
<accession>A0A3B1BKK2</accession>
<dbReference type="PANTHER" id="PTHR48084">
    <property type="entry name" value="2-OXOGLUTARATE OXIDOREDUCTASE SUBUNIT KORB-RELATED"/>
    <property type="match status" value="1"/>
</dbReference>
<dbReference type="AlphaFoldDB" id="A0A3B1BKK2"/>
<dbReference type="EC" id="1.2.7.-" evidence="3"/>
<dbReference type="Pfam" id="PF02775">
    <property type="entry name" value="TPP_enzyme_C"/>
    <property type="match status" value="1"/>
</dbReference>
<dbReference type="Gene3D" id="3.40.50.970">
    <property type="match status" value="1"/>
</dbReference>
<dbReference type="InterPro" id="IPR011766">
    <property type="entry name" value="TPP_enzyme_TPP-bd"/>
</dbReference>
<dbReference type="SUPFAM" id="SSF52518">
    <property type="entry name" value="Thiamin diphosphate-binding fold (THDP-binding)"/>
    <property type="match status" value="1"/>
</dbReference>
<evidence type="ECO:0000259" key="2">
    <source>
        <dbReference type="Pfam" id="PF02775"/>
    </source>
</evidence>
<dbReference type="InterPro" id="IPR051457">
    <property type="entry name" value="2-oxoacid:Fd_oxidoreductase"/>
</dbReference>
<name>A0A3B1BKK2_9ZZZZ</name>
<sequence>MHACRRNANMTYIVMDNEVYGMTKGQPSPTTDPSWDSALSPGGTGLSPFHPLVIALASGANFIARTFSGDVRGTASIIADAIEHPGFSFIQILSPCVTFRPDQKAWKKRVHKAVVDETDDPARAARRLMSDDGFNIGVLYRGHRKPYGFSCGAEKGDIGEIQKQFEV</sequence>
<evidence type="ECO:0000256" key="1">
    <source>
        <dbReference type="ARBA" id="ARBA00023002"/>
    </source>
</evidence>
<dbReference type="GO" id="GO:0045333">
    <property type="term" value="P:cellular respiration"/>
    <property type="evidence" value="ECO:0007669"/>
    <property type="project" value="UniProtKB-ARBA"/>
</dbReference>
<feature type="domain" description="Thiamine pyrophosphate enzyme TPP-binding" evidence="2">
    <location>
        <begin position="2"/>
        <end position="92"/>
    </location>
</feature>
<dbReference type="GO" id="GO:0030976">
    <property type="term" value="F:thiamine pyrophosphate binding"/>
    <property type="evidence" value="ECO:0007669"/>
    <property type="project" value="InterPro"/>
</dbReference>
<organism evidence="3">
    <name type="scientific">hydrothermal vent metagenome</name>
    <dbReference type="NCBI Taxonomy" id="652676"/>
    <lineage>
        <taxon>unclassified sequences</taxon>
        <taxon>metagenomes</taxon>
        <taxon>ecological metagenomes</taxon>
    </lineage>
</organism>
<proteinExistence type="predicted"/>
<keyword evidence="1 3" id="KW-0560">Oxidoreductase</keyword>